<accession>A0A330M171</accession>
<sequence>MGHAQRGSRWKVKRMLINSQAKDGIYLTFYDGTCSMWFKVEGKEGIT</sequence>
<protein>
    <submittedName>
        <fullName evidence="1">Uncharacterized protein</fullName>
    </submittedName>
</protein>
<dbReference type="EMBL" id="LS483452">
    <property type="protein sequence ID" value="SQH74910.1"/>
    <property type="molecule type" value="Genomic_DNA"/>
</dbReference>
<dbReference type="KEGG" id="sbk:SHEWBE_0941"/>
<dbReference type="Proteomes" id="UP000250123">
    <property type="component" value="Chromosome SHEWBE"/>
</dbReference>
<name>A0A330M171_9GAMM</name>
<organism evidence="1 2">
    <name type="scientific">Shewanella benthica</name>
    <dbReference type="NCBI Taxonomy" id="43661"/>
    <lineage>
        <taxon>Bacteria</taxon>
        <taxon>Pseudomonadati</taxon>
        <taxon>Pseudomonadota</taxon>
        <taxon>Gammaproteobacteria</taxon>
        <taxon>Alteromonadales</taxon>
        <taxon>Shewanellaceae</taxon>
        <taxon>Shewanella</taxon>
    </lineage>
</organism>
<dbReference type="AlphaFoldDB" id="A0A330M171"/>
<gene>
    <name evidence="1" type="ORF">SHEWBE_0941</name>
</gene>
<evidence type="ECO:0000313" key="1">
    <source>
        <dbReference type="EMBL" id="SQH74910.1"/>
    </source>
</evidence>
<reference evidence="2" key="1">
    <citation type="submission" date="2018-06" db="EMBL/GenBank/DDBJ databases">
        <authorList>
            <person name="Cea G.-C."/>
            <person name="William W."/>
        </authorList>
    </citation>
    <scope>NUCLEOTIDE SEQUENCE [LARGE SCALE GENOMIC DNA]</scope>
    <source>
        <strain evidence="2">DB21MT-2</strain>
    </source>
</reference>
<evidence type="ECO:0000313" key="2">
    <source>
        <dbReference type="Proteomes" id="UP000250123"/>
    </source>
</evidence>
<proteinExistence type="predicted"/>